<keyword evidence="9" id="KW-1185">Reference proteome</keyword>
<dbReference type="SUPFAM" id="SSF53335">
    <property type="entry name" value="S-adenosyl-L-methionine-dependent methyltransferases"/>
    <property type="match status" value="1"/>
</dbReference>
<evidence type="ECO:0000256" key="3">
    <source>
        <dbReference type="ARBA" id="ARBA00022603"/>
    </source>
</evidence>
<dbReference type="SUPFAM" id="SSF81799">
    <property type="entry name" value="Putative methyltransferase TM0872, insert domain"/>
    <property type="match status" value="1"/>
</dbReference>
<dbReference type="PANTHER" id="PTHR11265">
    <property type="entry name" value="S-ADENOSYL-METHYLTRANSFERASE MRAW"/>
    <property type="match status" value="1"/>
</dbReference>
<evidence type="ECO:0000256" key="4">
    <source>
        <dbReference type="ARBA" id="ARBA00022679"/>
    </source>
</evidence>
<dbReference type="Proteomes" id="UP000470384">
    <property type="component" value="Unassembled WGS sequence"/>
</dbReference>
<dbReference type="InterPro" id="IPR002903">
    <property type="entry name" value="RsmH"/>
</dbReference>
<keyword evidence="3 6" id="KW-0489">Methyltransferase</keyword>
<evidence type="ECO:0000256" key="1">
    <source>
        <dbReference type="ARBA" id="ARBA00010396"/>
    </source>
</evidence>
<comment type="subcellular location">
    <subcellularLocation>
        <location evidence="6">Cytoplasm</location>
    </subcellularLocation>
</comment>
<dbReference type="Gene3D" id="1.10.150.170">
    <property type="entry name" value="Putative methyltransferase TM0872, insert domain"/>
    <property type="match status" value="1"/>
</dbReference>
<dbReference type="PANTHER" id="PTHR11265:SF0">
    <property type="entry name" value="12S RRNA N4-METHYLCYTIDINE METHYLTRANSFERASE"/>
    <property type="match status" value="1"/>
</dbReference>
<dbReference type="AlphaFoldDB" id="A0A845QEG3"/>
<dbReference type="EMBL" id="WXYQ01000010">
    <property type="protein sequence ID" value="NBG96626.1"/>
    <property type="molecule type" value="Genomic_DNA"/>
</dbReference>
<evidence type="ECO:0000313" key="8">
    <source>
        <dbReference type="EMBL" id="NBG96626.1"/>
    </source>
</evidence>
<comment type="similarity">
    <text evidence="1 6">Belongs to the methyltransferase superfamily. RsmH family.</text>
</comment>
<dbReference type="GO" id="GO:0005737">
    <property type="term" value="C:cytoplasm"/>
    <property type="evidence" value="ECO:0007669"/>
    <property type="project" value="UniProtKB-SubCell"/>
</dbReference>
<dbReference type="GO" id="GO:0070475">
    <property type="term" value="P:rRNA base methylation"/>
    <property type="evidence" value="ECO:0007669"/>
    <property type="project" value="UniProtKB-UniRule"/>
</dbReference>
<keyword evidence="4 6" id="KW-0808">Transferase</keyword>
<sequence length="339" mass="35842">MLDEVLAALAPRDGGIYVDGTFGNGGYTNGILSSADTRVIGIDRDPTAIANAQDMAAAHQGRLTLVSGCFGDMAVLVPPVLGSMGVPAADGIALDLGVSSMQLDQAERGFSFRLDGPLDMRMDAGAGDTPSAADVVNTYEPKDLAQIFKVLGEERQARRVAQAIVRRREDEPFTRTADLADVVAQAIGGKPQRIHPATRVFQALRIYVNDELGELARGLMAAEKLLVEGGRLAVVSFHSLEDRVVKRFLAARSGAVANPSRHLPEAVAGPEPSFRLLSRKAQEPTDAEISRNPRARSAKLRAAERTSAPMHEVDMSEAGLAALGLPRMMAGLVAEGGAA</sequence>
<dbReference type="OrthoDB" id="9806637at2"/>
<keyword evidence="2 6" id="KW-0698">rRNA processing</keyword>
<comment type="catalytic activity">
    <reaction evidence="6">
        <text>cytidine(1402) in 16S rRNA + S-adenosyl-L-methionine = N(4)-methylcytidine(1402) in 16S rRNA + S-adenosyl-L-homocysteine + H(+)</text>
        <dbReference type="Rhea" id="RHEA:42928"/>
        <dbReference type="Rhea" id="RHEA-COMP:10286"/>
        <dbReference type="Rhea" id="RHEA-COMP:10287"/>
        <dbReference type="ChEBI" id="CHEBI:15378"/>
        <dbReference type="ChEBI" id="CHEBI:57856"/>
        <dbReference type="ChEBI" id="CHEBI:59789"/>
        <dbReference type="ChEBI" id="CHEBI:74506"/>
        <dbReference type="ChEBI" id="CHEBI:82748"/>
        <dbReference type="EC" id="2.1.1.199"/>
    </reaction>
</comment>
<dbReference type="HAMAP" id="MF_01007">
    <property type="entry name" value="16SrRNA_methyltr_H"/>
    <property type="match status" value="1"/>
</dbReference>
<evidence type="ECO:0000256" key="2">
    <source>
        <dbReference type="ARBA" id="ARBA00022552"/>
    </source>
</evidence>
<name>A0A845QEG3_9HYPH</name>
<dbReference type="NCBIfam" id="TIGR00006">
    <property type="entry name" value="16S rRNA (cytosine(1402)-N(4))-methyltransferase RsmH"/>
    <property type="match status" value="1"/>
</dbReference>
<feature type="region of interest" description="Disordered" evidence="7">
    <location>
        <begin position="280"/>
        <end position="311"/>
    </location>
</feature>
<dbReference type="FunFam" id="1.10.150.170:FF:000003">
    <property type="entry name" value="Ribosomal RNA small subunit methyltransferase H"/>
    <property type="match status" value="1"/>
</dbReference>
<organism evidence="8 9">
    <name type="scientific">Pyruvatibacter mobilis</name>
    <dbReference type="NCBI Taxonomy" id="1712261"/>
    <lineage>
        <taxon>Bacteria</taxon>
        <taxon>Pseudomonadati</taxon>
        <taxon>Pseudomonadota</taxon>
        <taxon>Alphaproteobacteria</taxon>
        <taxon>Hyphomicrobiales</taxon>
        <taxon>Parvibaculaceae</taxon>
        <taxon>Pyruvatibacter</taxon>
    </lineage>
</organism>
<feature type="binding site" evidence="6">
    <location>
        <position position="95"/>
    </location>
    <ligand>
        <name>S-adenosyl-L-methionine</name>
        <dbReference type="ChEBI" id="CHEBI:59789"/>
    </ligand>
</feature>
<feature type="compositionally biased region" description="Basic and acidic residues" evidence="7">
    <location>
        <begin position="280"/>
        <end position="291"/>
    </location>
</feature>
<dbReference type="InterPro" id="IPR029063">
    <property type="entry name" value="SAM-dependent_MTases_sf"/>
</dbReference>
<evidence type="ECO:0000256" key="5">
    <source>
        <dbReference type="ARBA" id="ARBA00022691"/>
    </source>
</evidence>
<evidence type="ECO:0000256" key="7">
    <source>
        <dbReference type="SAM" id="MobiDB-lite"/>
    </source>
</evidence>
<keyword evidence="5 6" id="KW-0949">S-adenosyl-L-methionine</keyword>
<dbReference type="InterPro" id="IPR023397">
    <property type="entry name" value="SAM-dep_MeTrfase_MraW_recog"/>
</dbReference>
<comment type="function">
    <text evidence="6">Specifically methylates the N4 position of cytidine in position 1402 (C1402) of 16S rRNA.</text>
</comment>
<reference evidence="8 9" key="1">
    <citation type="journal article" date="2016" name="Int. J. Syst. Evol. Microbiol.">
        <title>Pyruvatibacter mobilis gen. nov., sp. nov., a marine bacterium from the culture broth of Picochlorum sp. 122.</title>
        <authorList>
            <person name="Wang G."/>
            <person name="Tang M."/>
            <person name="Wu H."/>
            <person name="Dai S."/>
            <person name="Li T."/>
            <person name="Chen C."/>
            <person name="He H."/>
            <person name="Fan J."/>
            <person name="Xiang W."/>
            <person name="Li X."/>
        </authorList>
    </citation>
    <scope>NUCLEOTIDE SEQUENCE [LARGE SCALE GENOMIC DNA]</scope>
    <source>
        <strain evidence="8 9">GYP-11</strain>
    </source>
</reference>
<dbReference type="GO" id="GO:0071424">
    <property type="term" value="F:rRNA (cytosine-N4-)-methyltransferase activity"/>
    <property type="evidence" value="ECO:0007669"/>
    <property type="project" value="UniProtKB-UniRule"/>
</dbReference>
<dbReference type="PIRSF" id="PIRSF004486">
    <property type="entry name" value="MraW"/>
    <property type="match status" value="1"/>
</dbReference>
<accession>A0A845QEG3</accession>
<evidence type="ECO:0000313" key="9">
    <source>
        <dbReference type="Proteomes" id="UP000470384"/>
    </source>
</evidence>
<protein>
    <recommendedName>
        <fullName evidence="6">Ribosomal RNA small subunit methyltransferase H</fullName>
        <ecNumber evidence="6">2.1.1.199</ecNumber>
    </recommendedName>
    <alternativeName>
        <fullName evidence="6">16S rRNA m(4)C1402 methyltransferase</fullName>
    </alternativeName>
    <alternativeName>
        <fullName evidence="6">rRNA (cytosine-N(4)-)-methyltransferase RsmH</fullName>
    </alternativeName>
</protein>
<feature type="binding site" evidence="6">
    <location>
        <begin position="25"/>
        <end position="27"/>
    </location>
    <ligand>
        <name>S-adenosyl-L-methionine</name>
        <dbReference type="ChEBI" id="CHEBI:59789"/>
    </ligand>
</feature>
<feature type="binding site" evidence="6">
    <location>
        <position position="70"/>
    </location>
    <ligand>
        <name>S-adenosyl-L-methionine</name>
        <dbReference type="ChEBI" id="CHEBI:59789"/>
    </ligand>
</feature>
<feature type="binding site" evidence="6">
    <location>
        <position position="43"/>
    </location>
    <ligand>
        <name>S-adenosyl-L-methionine</name>
        <dbReference type="ChEBI" id="CHEBI:59789"/>
    </ligand>
</feature>
<dbReference type="Gene3D" id="3.40.50.150">
    <property type="entry name" value="Vaccinia Virus protein VP39"/>
    <property type="match status" value="1"/>
</dbReference>
<evidence type="ECO:0000256" key="6">
    <source>
        <dbReference type="HAMAP-Rule" id="MF_01007"/>
    </source>
</evidence>
<keyword evidence="6" id="KW-0963">Cytoplasm</keyword>
<proteinExistence type="inferred from homology"/>
<dbReference type="EC" id="2.1.1.199" evidence="6"/>
<comment type="caution">
    <text evidence="8">The sequence shown here is derived from an EMBL/GenBank/DDBJ whole genome shotgun (WGS) entry which is preliminary data.</text>
</comment>
<dbReference type="Pfam" id="PF01795">
    <property type="entry name" value="Methyltransf_5"/>
    <property type="match status" value="1"/>
</dbReference>
<feature type="binding site" evidence="6">
    <location>
        <position position="102"/>
    </location>
    <ligand>
        <name>S-adenosyl-L-methionine</name>
        <dbReference type="ChEBI" id="CHEBI:59789"/>
    </ligand>
</feature>
<gene>
    <name evidence="6 8" type="primary">rsmH</name>
    <name evidence="8" type="ORF">GTQ45_12865</name>
</gene>